<dbReference type="PANTHER" id="PTHR46621:SF1">
    <property type="entry name" value="SNRNA-ACTIVATING PROTEIN COMPLEX SUBUNIT 4"/>
    <property type="match status" value="1"/>
</dbReference>
<dbReference type="GO" id="GO:0000978">
    <property type="term" value="F:RNA polymerase II cis-regulatory region sequence-specific DNA binding"/>
    <property type="evidence" value="ECO:0007669"/>
    <property type="project" value="TreeGrafter"/>
</dbReference>
<dbReference type="GO" id="GO:0042796">
    <property type="term" value="P:snRNA transcription by RNA polymerase III"/>
    <property type="evidence" value="ECO:0007669"/>
    <property type="project" value="TreeGrafter"/>
</dbReference>
<dbReference type="InterPro" id="IPR051575">
    <property type="entry name" value="Myb-like_DNA-bd"/>
</dbReference>
<evidence type="ECO:0000313" key="6">
    <source>
        <dbReference type="Proteomes" id="UP000288216"/>
    </source>
</evidence>
<dbReference type="GO" id="GO:0001006">
    <property type="term" value="F:RNA polymerase III type 3 promoter sequence-specific DNA binding"/>
    <property type="evidence" value="ECO:0007669"/>
    <property type="project" value="TreeGrafter"/>
</dbReference>
<dbReference type="PANTHER" id="PTHR46621">
    <property type="entry name" value="SNRNA-ACTIVATING PROTEIN COMPLEX SUBUNIT 4"/>
    <property type="match status" value="1"/>
</dbReference>
<dbReference type="Proteomes" id="UP000288216">
    <property type="component" value="Unassembled WGS sequence"/>
</dbReference>
<evidence type="ECO:0000256" key="2">
    <source>
        <dbReference type="ARBA" id="ARBA00023125"/>
    </source>
</evidence>
<dbReference type="EMBL" id="BFAA01072391">
    <property type="protein sequence ID" value="GCB84402.1"/>
    <property type="molecule type" value="Genomic_DNA"/>
</dbReference>
<protein>
    <submittedName>
        <fullName evidence="5">Uncharacterized protein</fullName>
    </submittedName>
</protein>
<keyword evidence="4" id="KW-0539">Nucleus</keyword>
<comment type="caution">
    <text evidence="5">The sequence shown here is derived from an EMBL/GenBank/DDBJ whole genome shotgun (WGS) entry which is preliminary data.</text>
</comment>
<organism evidence="5 6">
    <name type="scientific">Scyliorhinus torazame</name>
    <name type="common">Cloudy catshark</name>
    <name type="synonym">Catulus torazame</name>
    <dbReference type="NCBI Taxonomy" id="75743"/>
    <lineage>
        <taxon>Eukaryota</taxon>
        <taxon>Metazoa</taxon>
        <taxon>Chordata</taxon>
        <taxon>Craniata</taxon>
        <taxon>Vertebrata</taxon>
        <taxon>Chondrichthyes</taxon>
        <taxon>Elasmobranchii</taxon>
        <taxon>Galeomorphii</taxon>
        <taxon>Galeoidea</taxon>
        <taxon>Carcharhiniformes</taxon>
        <taxon>Scyliorhinidae</taxon>
        <taxon>Scyliorhinus</taxon>
    </lineage>
</organism>
<sequence length="83" mass="9416">MQRIIPRFVDEEDEKGACTSLEQAVTGDILPSFPDNVDDEGDDLPEDPETCLQMNLVYQEVIVEKLQDVELLLTHNKEQQVSV</sequence>
<name>A0A401QGC9_SCYTO</name>
<dbReference type="GO" id="GO:0019185">
    <property type="term" value="C:snRNA-activating protein complex"/>
    <property type="evidence" value="ECO:0007669"/>
    <property type="project" value="TreeGrafter"/>
</dbReference>
<dbReference type="OrthoDB" id="2143914at2759"/>
<keyword evidence="1" id="KW-0805">Transcription regulation</keyword>
<evidence type="ECO:0000256" key="4">
    <source>
        <dbReference type="ARBA" id="ARBA00023242"/>
    </source>
</evidence>
<gene>
    <name evidence="5" type="ORF">scyTo_0025123</name>
</gene>
<keyword evidence="3" id="KW-0804">Transcription</keyword>
<evidence type="ECO:0000313" key="5">
    <source>
        <dbReference type="EMBL" id="GCB84402.1"/>
    </source>
</evidence>
<proteinExistence type="predicted"/>
<dbReference type="AlphaFoldDB" id="A0A401QGC9"/>
<evidence type="ECO:0000256" key="1">
    <source>
        <dbReference type="ARBA" id="ARBA00023015"/>
    </source>
</evidence>
<evidence type="ECO:0000256" key="3">
    <source>
        <dbReference type="ARBA" id="ARBA00023163"/>
    </source>
</evidence>
<accession>A0A401QGC9</accession>
<dbReference type="STRING" id="75743.A0A401QGC9"/>
<keyword evidence="6" id="KW-1185">Reference proteome</keyword>
<dbReference type="GO" id="GO:0042795">
    <property type="term" value="P:snRNA transcription by RNA polymerase II"/>
    <property type="evidence" value="ECO:0007669"/>
    <property type="project" value="TreeGrafter"/>
</dbReference>
<keyword evidence="2" id="KW-0238">DNA-binding</keyword>
<reference evidence="5 6" key="1">
    <citation type="journal article" date="2018" name="Nat. Ecol. Evol.">
        <title>Shark genomes provide insights into elasmobranch evolution and the origin of vertebrates.</title>
        <authorList>
            <person name="Hara Y"/>
            <person name="Yamaguchi K"/>
            <person name="Onimaru K"/>
            <person name="Kadota M"/>
            <person name="Koyanagi M"/>
            <person name="Keeley SD"/>
            <person name="Tatsumi K"/>
            <person name="Tanaka K"/>
            <person name="Motone F"/>
            <person name="Kageyama Y"/>
            <person name="Nozu R"/>
            <person name="Adachi N"/>
            <person name="Nishimura O"/>
            <person name="Nakagawa R"/>
            <person name="Tanegashima C"/>
            <person name="Kiyatake I"/>
            <person name="Matsumoto R"/>
            <person name="Murakumo K"/>
            <person name="Nishida K"/>
            <person name="Terakita A"/>
            <person name="Kuratani S"/>
            <person name="Sato K"/>
            <person name="Hyodo S Kuraku.S."/>
        </authorList>
    </citation>
    <scope>NUCLEOTIDE SEQUENCE [LARGE SCALE GENOMIC DNA]</scope>
</reference>